<gene>
    <name evidence="1" type="ORF">OWV82_000470</name>
</gene>
<evidence type="ECO:0000313" key="2">
    <source>
        <dbReference type="Proteomes" id="UP001164539"/>
    </source>
</evidence>
<keyword evidence="2" id="KW-1185">Reference proteome</keyword>
<protein>
    <submittedName>
        <fullName evidence="1">Replication factor C subunit 3</fullName>
    </submittedName>
</protein>
<sequence>MPSPSPIPRSSSYANISSSDKSQTFVPRSNRSVASARTSSKFSYWPHWSNINQLGNLIIPARKSSDSSSKHSDLTEESLEAHNRRHAPIIHDKLNDVNVKNAKCSPYYKGLTDASLVINRERHVSSPGRESQATTVATSTSSSLSSLIMKMQEWSSCFNFKSKENHYHAFNNLPTTCSASATTEKKQAHAASSTASSSTGTAVVTFDKEMHSDKEEVDVLSSLNKEKPLRERVSESESETETETETESSTTLPPNKSHFVNKDDENKGTNTQEMIKNEGKFTWANKYQPKTLKDFICNRDKAMRLQDLVKEAGGGNFIFEGPPGVGKRTMIGAMLRDAFGPDGLQGEAIGSIRVNIKESSKHVEVNLSDLKGYEKHVIIELMKDKKSKVSSKASQSNTDNTRAIVLCEADKLSTDALLYIRWLLERYKGLNKVFFCCSDVSKLQPIKSLCTVIQLFPPSKEKIVKVLEFIAKQEGIELPHELAEKIAENSKNNLRQAIRSFEASWQRNYPFTEDQVILTGWEDDIATIAKKIVEEQSPKQLYIIRGKLQNLIEHNVSLHFIFKSLVEELKKHLDVGLHRQIDSLYDEYKMDDGGLFDNERPFVFARSRYEETTGKRLNDPTRKNVQHFLRIEGK</sequence>
<evidence type="ECO:0000313" key="1">
    <source>
        <dbReference type="EMBL" id="KAJ4727361.1"/>
    </source>
</evidence>
<dbReference type="EMBL" id="CM051394">
    <property type="protein sequence ID" value="KAJ4727361.1"/>
    <property type="molecule type" value="Genomic_DNA"/>
</dbReference>
<accession>A0ACC1YV57</accession>
<proteinExistence type="predicted"/>
<name>A0ACC1YV57_MELAZ</name>
<reference evidence="1 2" key="1">
    <citation type="journal article" date="2023" name="Science">
        <title>Complex scaffold remodeling in plant triterpene biosynthesis.</title>
        <authorList>
            <person name="De La Pena R."/>
            <person name="Hodgson H."/>
            <person name="Liu J.C."/>
            <person name="Stephenson M.J."/>
            <person name="Martin A.C."/>
            <person name="Owen C."/>
            <person name="Harkess A."/>
            <person name="Leebens-Mack J."/>
            <person name="Jimenez L.E."/>
            <person name="Osbourn A."/>
            <person name="Sattely E.S."/>
        </authorList>
    </citation>
    <scope>NUCLEOTIDE SEQUENCE [LARGE SCALE GENOMIC DNA]</scope>
    <source>
        <strain evidence="2">cv. JPN11</strain>
        <tissue evidence="1">Leaf</tissue>
    </source>
</reference>
<dbReference type="Proteomes" id="UP001164539">
    <property type="component" value="Chromosome 1"/>
</dbReference>
<comment type="caution">
    <text evidence="1">The sequence shown here is derived from an EMBL/GenBank/DDBJ whole genome shotgun (WGS) entry which is preliminary data.</text>
</comment>
<organism evidence="1 2">
    <name type="scientific">Melia azedarach</name>
    <name type="common">Chinaberry tree</name>
    <dbReference type="NCBI Taxonomy" id="155640"/>
    <lineage>
        <taxon>Eukaryota</taxon>
        <taxon>Viridiplantae</taxon>
        <taxon>Streptophyta</taxon>
        <taxon>Embryophyta</taxon>
        <taxon>Tracheophyta</taxon>
        <taxon>Spermatophyta</taxon>
        <taxon>Magnoliopsida</taxon>
        <taxon>eudicotyledons</taxon>
        <taxon>Gunneridae</taxon>
        <taxon>Pentapetalae</taxon>
        <taxon>rosids</taxon>
        <taxon>malvids</taxon>
        <taxon>Sapindales</taxon>
        <taxon>Meliaceae</taxon>
        <taxon>Melia</taxon>
    </lineage>
</organism>